<reference evidence="3" key="1">
    <citation type="submission" date="2020-07" db="EMBL/GenBank/DDBJ databases">
        <title>Huge and variable diversity of episymbiotic CPR bacteria and DPANN archaea in groundwater ecosystems.</title>
        <authorList>
            <person name="He C.Y."/>
            <person name="Keren R."/>
            <person name="Whittaker M."/>
            <person name="Farag I.F."/>
            <person name="Doudna J."/>
            <person name="Cate J.H.D."/>
            <person name="Banfield J.F."/>
        </authorList>
    </citation>
    <scope>NUCLEOTIDE SEQUENCE</scope>
    <source>
        <strain evidence="3">NC_groundwater_580_Pr5_B-0.1um_64_19</strain>
    </source>
</reference>
<protein>
    <submittedName>
        <fullName evidence="3">Uncharacterized protein</fullName>
    </submittedName>
</protein>
<evidence type="ECO:0000256" key="1">
    <source>
        <dbReference type="SAM" id="MobiDB-lite"/>
    </source>
</evidence>
<organism evidence="3 4">
    <name type="scientific">Candidatus Korobacter versatilis</name>
    <dbReference type="NCBI Taxonomy" id="658062"/>
    <lineage>
        <taxon>Bacteria</taxon>
        <taxon>Pseudomonadati</taxon>
        <taxon>Acidobacteriota</taxon>
        <taxon>Terriglobia</taxon>
        <taxon>Terriglobales</taxon>
        <taxon>Candidatus Korobacteraceae</taxon>
        <taxon>Candidatus Korobacter</taxon>
    </lineage>
</organism>
<evidence type="ECO:0000256" key="2">
    <source>
        <dbReference type="SAM" id="SignalP"/>
    </source>
</evidence>
<evidence type="ECO:0000313" key="4">
    <source>
        <dbReference type="Proteomes" id="UP000779809"/>
    </source>
</evidence>
<dbReference type="AlphaFoldDB" id="A0A932A8U0"/>
<dbReference type="EMBL" id="JACPNR010000010">
    <property type="protein sequence ID" value="MBI2678815.1"/>
    <property type="molecule type" value="Genomic_DNA"/>
</dbReference>
<comment type="caution">
    <text evidence="3">The sequence shown here is derived from an EMBL/GenBank/DDBJ whole genome shotgun (WGS) entry which is preliminary data.</text>
</comment>
<feature type="signal peptide" evidence="2">
    <location>
        <begin position="1"/>
        <end position="22"/>
    </location>
</feature>
<dbReference type="Proteomes" id="UP000779809">
    <property type="component" value="Unassembled WGS sequence"/>
</dbReference>
<feature type="region of interest" description="Disordered" evidence="1">
    <location>
        <begin position="24"/>
        <end position="54"/>
    </location>
</feature>
<keyword evidence="2" id="KW-0732">Signal</keyword>
<accession>A0A932A8U0</accession>
<feature type="chain" id="PRO_5038039736" evidence="2">
    <location>
        <begin position="23"/>
        <end position="524"/>
    </location>
</feature>
<name>A0A932A8U0_9BACT</name>
<gene>
    <name evidence="3" type="ORF">HYX28_08540</name>
</gene>
<sequence length="524" mass="58402">MRKLRWVTLLAVLLYVPPAAFPQQQPAPPPAVDTPGANPAPPQAPGKKKKNEHKISEKEAKALFAEVDEILKFVSKDTGLEIKHPVKRELASREQVRKYVASKSKDDEDTKKLARTGIVLKKIGLLPRDFDLEAYLSDLLEEQVAGYYDSKTKTVYLLDWIDADSQKPVLAHELTHALQDQNYDLEKFLRKGIKQEDQSKSLKAHEEIEVHVDEPGTARQAIIEGQAMVVLIDYILAPSGHTVADSPMIGEMIKMNAQRQNDEYPLMAKAPLYLRDSLMFPYTYGMDFVEAMLHRGGRQLAFAGVLGKPPRNTREVMEPKAYAMDERLGPLVLPDMHKLLGKEYEPYDVGNVGEFDVHGLLKQFAGEKAADKLSPRWRGGAYYAAERTSGLAGKTDCAAKRSDAKVLEAQRVACLAMLIETRWDSPEAATQFAQRYASLLLVKYRFAQNLSDESAQPEKSDRARTRCFECAGGERFRTDEGLVIIQQQGDLVIALETFDDETTGKLQAAAALGARPPSAVHSPQ</sequence>
<feature type="compositionally biased region" description="Pro residues" evidence="1">
    <location>
        <begin position="25"/>
        <end position="44"/>
    </location>
</feature>
<evidence type="ECO:0000313" key="3">
    <source>
        <dbReference type="EMBL" id="MBI2678815.1"/>
    </source>
</evidence>
<proteinExistence type="predicted"/>